<evidence type="ECO:0000313" key="8">
    <source>
        <dbReference type="EMBL" id="MPM16929.1"/>
    </source>
</evidence>
<dbReference type="Pfam" id="PF14622">
    <property type="entry name" value="Ribonucleas_3_3"/>
    <property type="match status" value="1"/>
</dbReference>
<dbReference type="InterPro" id="IPR036389">
    <property type="entry name" value="RNase_III_sf"/>
</dbReference>
<accession>A0A644XLF1</accession>
<dbReference type="InterPro" id="IPR011907">
    <property type="entry name" value="RNase_III"/>
</dbReference>
<evidence type="ECO:0000256" key="4">
    <source>
        <dbReference type="ARBA" id="ARBA00022801"/>
    </source>
</evidence>
<evidence type="ECO:0000256" key="1">
    <source>
        <dbReference type="ARBA" id="ARBA00010183"/>
    </source>
</evidence>
<evidence type="ECO:0000256" key="3">
    <source>
        <dbReference type="ARBA" id="ARBA00022759"/>
    </source>
</evidence>
<dbReference type="PROSITE" id="PS50137">
    <property type="entry name" value="DS_RBD"/>
    <property type="match status" value="1"/>
</dbReference>
<protein>
    <submittedName>
        <fullName evidence="8">Ribonuclease 3</fullName>
        <ecNumber evidence="8">3.1.26.3</ecNumber>
    </submittedName>
</protein>
<dbReference type="GO" id="GO:0010468">
    <property type="term" value="P:regulation of gene expression"/>
    <property type="evidence" value="ECO:0007669"/>
    <property type="project" value="TreeGrafter"/>
</dbReference>
<evidence type="ECO:0000256" key="5">
    <source>
        <dbReference type="ARBA" id="ARBA00022884"/>
    </source>
</evidence>
<dbReference type="PANTHER" id="PTHR11207">
    <property type="entry name" value="RIBONUCLEASE III"/>
    <property type="match status" value="1"/>
</dbReference>
<keyword evidence="5" id="KW-0694">RNA-binding</keyword>
<dbReference type="HAMAP" id="MF_00104">
    <property type="entry name" value="RNase_III"/>
    <property type="match status" value="1"/>
</dbReference>
<feature type="domain" description="RNase III" evidence="7">
    <location>
        <begin position="22"/>
        <end position="144"/>
    </location>
</feature>
<dbReference type="Gene3D" id="1.10.1520.10">
    <property type="entry name" value="Ribonuclease III domain"/>
    <property type="match status" value="1"/>
</dbReference>
<dbReference type="CDD" id="cd10845">
    <property type="entry name" value="DSRM_RNAse_III_family"/>
    <property type="match status" value="1"/>
</dbReference>
<gene>
    <name evidence="8" type="primary">rnc_22</name>
    <name evidence="8" type="ORF">SDC9_63311</name>
</gene>
<dbReference type="SMART" id="SM00358">
    <property type="entry name" value="DSRM"/>
    <property type="match status" value="1"/>
</dbReference>
<dbReference type="GO" id="GO:0003725">
    <property type="term" value="F:double-stranded RNA binding"/>
    <property type="evidence" value="ECO:0007669"/>
    <property type="project" value="TreeGrafter"/>
</dbReference>
<sequence>MPCFQKSRVVSIFRKKHADELSKSIKNIFGFRPGNIFLYELAFMHKSAHVERNGREISNERLEFLGDAVISVIVADFLFKKFPFEDEGSLTEMRSRVVSRNSLNKIAEKLGIGRLVTMSRTPASNTYTGNAFEAFFGAVYLDKGYNFARKLLVDFIFARRIDIDSVVATETNFKSKLIEFCQKEKLSLDFVVVDEIQTGRKKQYVCEVMINNESRSRGIDNSIKGAEQNAAEKALEMLKTGAE</sequence>
<organism evidence="8">
    <name type="scientific">bioreactor metagenome</name>
    <dbReference type="NCBI Taxonomy" id="1076179"/>
    <lineage>
        <taxon>unclassified sequences</taxon>
        <taxon>metagenomes</taxon>
        <taxon>ecological metagenomes</taxon>
    </lineage>
</organism>
<comment type="similarity">
    <text evidence="1">Belongs to the ribonuclease III family.</text>
</comment>
<dbReference type="PROSITE" id="PS00517">
    <property type="entry name" value="RNASE_3_1"/>
    <property type="match status" value="1"/>
</dbReference>
<dbReference type="GO" id="GO:0006364">
    <property type="term" value="P:rRNA processing"/>
    <property type="evidence" value="ECO:0007669"/>
    <property type="project" value="InterPro"/>
</dbReference>
<dbReference type="CDD" id="cd00593">
    <property type="entry name" value="RIBOc"/>
    <property type="match status" value="1"/>
</dbReference>
<keyword evidence="4 8" id="KW-0378">Hydrolase</keyword>
<dbReference type="GO" id="GO:0004525">
    <property type="term" value="F:ribonuclease III activity"/>
    <property type="evidence" value="ECO:0007669"/>
    <property type="project" value="UniProtKB-EC"/>
</dbReference>
<dbReference type="PROSITE" id="PS50142">
    <property type="entry name" value="RNASE_3_2"/>
    <property type="match status" value="1"/>
</dbReference>
<evidence type="ECO:0000256" key="2">
    <source>
        <dbReference type="ARBA" id="ARBA00022722"/>
    </source>
</evidence>
<dbReference type="Pfam" id="PF00035">
    <property type="entry name" value="dsrm"/>
    <property type="match status" value="1"/>
</dbReference>
<dbReference type="EC" id="3.1.26.3" evidence="8"/>
<dbReference type="SUPFAM" id="SSF69065">
    <property type="entry name" value="RNase III domain-like"/>
    <property type="match status" value="1"/>
</dbReference>
<dbReference type="InterPro" id="IPR014720">
    <property type="entry name" value="dsRBD_dom"/>
</dbReference>
<proteinExistence type="inferred from homology"/>
<dbReference type="SMART" id="SM00535">
    <property type="entry name" value="RIBOc"/>
    <property type="match status" value="1"/>
</dbReference>
<comment type="caution">
    <text evidence="8">The sequence shown here is derived from an EMBL/GenBank/DDBJ whole genome shotgun (WGS) entry which is preliminary data.</text>
</comment>
<dbReference type="AlphaFoldDB" id="A0A644XLF1"/>
<feature type="domain" description="DRBM" evidence="6">
    <location>
        <begin position="172"/>
        <end position="240"/>
    </location>
</feature>
<name>A0A644XLF1_9ZZZZ</name>
<evidence type="ECO:0000259" key="6">
    <source>
        <dbReference type="PROSITE" id="PS50137"/>
    </source>
</evidence>
<dbReference type="EMBL" id="VSSQ01002702">
    <property type="protein sequence ID" value="MPM16929.1"/>
    <property type="molecule type" value="Genomic_DNA"/>
</dbReference>
<reference evidence="8" key="1">
    <citation type="submission" date="2019-08" db="EMBL/GenBank/DDBJ databases">
        <authorList>
            <person name="Kucharzyk K."/>
            <person name="Murdoch R.W."/>
            <person name="Higgins S."/>
            <person name="Loffler F."/>
        </authorList>
    </citation>
    <scope>NUCLEOTIDE SEQUENCE</scope>
</reference>
<dbReference type="InterPro" id="IPR000999">
    <property type="entry name" value="RNase_III_dom"/>
</dbReference>
<dbReference type="Gene3D" id="3.30.160.20">
    <property type="match status" value="1"/>
</dbReference>
<dbReference type="SUPFAM" id="SSF54768">
    <property type="entry name" value="dsRNA-binding domain-like"/>
    <property type="match status" value="1"/>
</dbReference>
<keyword evidence="2" id="KW-0540">Nuclease</keyword>
<evidence type="ECO:0000259" key="7">
    <source>
        <dbReference type="PROSITE" id="PS50142"/>
    </source>
</evidence>
<dbReference type="NCBIfam" id="TIGR02191">
    <property type="entry name" value="RNaseIII"/>
    <property type="match status" value="1"/>
</dbReference>
<dbReference type="PANTHER" id="PTHR11207:SF0">
    <property type="entry name" value="RIBONUCLEASE 3"/>
    <property type="match status" value="1"/>
</dbReference>
<keyword evidence="3" id="KW-0255">Endonuclease</keyword>